<comment type="cofactor">
    <cofactor evidence="1">
        <name>FAD</name>
        <dbReference type="ChEBI" id="CHEBI:57692"/>
    </cofactor>
</comment>
<gene>
    <name evidence="8" type="ORF">MMYC01_201876</name>
</gene>
<reference evidence="8 9" key="1">
    <citation type="journal article" date="2016" name="Genome Announc.">
        <title>Genome Sequence of Madurella mycetomatis mm55, Isolated from a Human Mycetoma Case in Sudan.</title>
        <authorList>
            <person name="Smit S."/>
            <person name="Derks M.F."/>
            <person name="Bervoets S."/>
            <person name="Fahal A."/>
            <person name="van Leeuwen W."/>
            <person name="van Belkum A."/>
            <person name="van de Sande W.W."/>
        </authorList>
    </citation>
    <scope>NUCLEOTIDE SEQUENCE [LARGE SCALE GENOMIC DNA]</scope>
    <source>
        <strain evidence="9">mm55</strain>
    </source>
</reference>
<evidence type="ECO:0000256" key="6">
    <source>
        <dbReference type="SAM" id="SignalP"/>
    </source>
</evidence>
<keyword evidence="5" id="KW-0560">Oxidoreductase</keyword>
<sequence length="596" mass="64064">MGKFTSCLTFAAILLWPVNARFHGANTTSGCKAVPGSDGWPSLEQWRALNQSIEGRLLQPDPPGAVCHPEHASYDATACPGIQASWFTEPLHSGDPVSSMWNNWNNDTCLPNPTLTCSSDGYPIYVVNATTAEHVKAGVDFAREHNIRLIVKNSGHDYVGRSSAPNALSIWVHHMKEIKMHPDSFQPANCNITIEGHAITAGAGTQMLEAYRVTAMQNRTVVGGNGRTVALGGYITGGGHSILAPHYGMAADQVLEMELVTPAGEIVTANECQNTDLFWAMRGGGGSTFGVLTSVTLKTIPSPEVTSFDFYFTTPSTNPHALDAITYFISKLPSLLDVGISGYPLLFRSAPNQADGGQTLVSGMVGKLITVHTDGDGSNRDTILEQVNPLFAHINSTWSDGGAFQFSTRTTAYASFGAWYEENYDPSAVGHSNVMGSRLLDRAALEANLTATKAAFDGFSSGGGFATTAYIVSGPAVWEAQPRGGQGTAVHPAWRRTCVHATASFNFPALNATATALAIDRAGAAAAALRELSPDTGAYVNEANRYEPDWQQTFWGDNYERLLRIKRAVDPDDVFWCQPCVGSERWEEVGDMLCRV</sequence>
<dbReference type="PANTHER" id="PTHR42973:SF39">
    <property type="entry name" value="FAD-BINDING PCMH-TYPE DOMAIN-CONTAINING PROTEIN"/>
    <property type="match status" value="1"/>
</dbReference>
<feature type="signal peptide" evidence="6">
    <location>
        <begin position="1"/>
        <end position="20"/>
    </location>
</feature>
<comment type="similarity">
    <text evidence="2">Belongs to the oxygen-dependent FAD-linked oxidoreductase family.</text>
</comment>
<feature type="domain" description="FAD-binding PCMH-type" evidence="7">
    <location>
        <begin position="119"/>
        <end position="302"/>
    </location>
</feature>
<dbReference type="Pfam" id="PF08031">
    <property type="entry name" value="BBE"/>
    <property type="match status" value="1"/>
</dbReference>
<dbReference type="InterPro" id="IPR006094">
    <property type="entry name" value="Oxid_FAD_bind_N"/>
</dbReference>
<dbReference type="EMBL" id="LCTW02000049">
    <property type="protein sequence ID" value="KXX80847.1"/>
    <property type="molecule type" value="Genomic_DNA"/>
</dbReference>
<dbReference type="SUPFAM" id="SSF56176">
    <property type="entry name" value="FAD-binding/transporter-associated domain-like"/>
    <property type="match status" value="1"/>
</dbReference>
<dbReference type="VEuPathDB" id="FungiDB:MMYC01_201876"/>
<dbReference type="InterPro" id="IPR012951">
    <property type="entry name" value="BBE"/>
</dbReference>
<comment type="caution">
    <text evidence="8">The sequence shown here is derived from an EMBL/GenBank/DDBJ whole genome shotgun (WGS) entry which is preliminary data.</text>
</comment>
<evidence type="ECO:0000259" key="7">
    <source>
        <dbReference type="PROSITE" id="PS51387"/>
    </source>
</evidence>
<evidence type="ECO:0000313" key="9">
    <source>
        <dbReference type="Proteomes" id="UP000078237"/>
    </source>
</evidence>
<dbReference type="GO" id="GO:0016491">
    <property type="term" value="F:oxidoreductase activity"/>
    <property type="evidence" value="ECO:0007669"/>
    <property type="project" value="UniProtKB-KW"/>
</dbReference>
<dbReference type="AlphaFoldDB" id="A0A175WAW5"/>
<name>A0A175WAW5_9PEZI</name>
<keyword evidence="4" id="KW-0274">FAD</keyword>
<dbReference type="InterPro" id="IPR036318">
    <property type="entry name" value="FAD-bd_PCMH-like_sf"/>
</dbReference>
<dbReference type="Gene3D" id="3.30.465.10">
    <property type="match status" value="2"/>
</dbReference>
<dbReference type="PROSITE" id="PS51387">
    <property type="entry name" value="FAD_PCMH"/>
    <property type="match status" value="1"/>
</dbReference>
<evidence type="ECO:0000256" key="4">
    <source>
        <dbReference type="ARBA" id="ARBA00022827"/>
    </source>
</evidence>
<organism evidence="8 9">
    <name type="scientific">Madurella mycetomatis</name>
    <dbReference type="NCBI Taxonomy" id="100816"/>
    <lineage>
        <taxon>Eukaryota</taxon>
        <taxon>Fungi</taxon>
        <taxon>Dikarya</taxon>
        <taxon>Ascomycota</taxon>
        <taxon>Pezizomycotina</taxon>
        <taxon>Sordariomycetes</taxon>
        <taxon>Sordariomycetidae</taxon>
        <taxon>Sordariales</taxon>
        <taxon>Sordariales incertae sedis</taxon>
        <taxon>Madurella</taxon>
    </lineage>
</organism>
<keyword evidence="3" id="KW-0285">Flavoprotein</keyword>
<feature type="chain" id="PRO_5008043838" evidence="6">
    <location>
        <begin position="21"/>
        <end position="596"/>
    </location>
</feature>
<accession>A0A175WAW5</accession>
<dbReference type="InterPro" id="IPR050416">
    <property type="entry name" value="FAD-linked_Oxidoreductase"/>
</dbReference>
<evidence type="ECO:0000256" key="3">
    <source>
        <dbReference type="ARBA" id="ARBA00022630"/>
    </source>
</evidence>
<evidence type="ECO:0000313" key="8">
    <source>
        <dbReference type="EMBL" id="KXX80847.1"/>
    </source>
</evidence>
<evidence type="ECO:0000256" key="5">
    <source>
        <dbReference type="ARBA" id="ARBA00023002"/>
    </source>
</evidence>
<dbReference type="Proteomes" id="UP000078237">
    <property type="component" value="Unassembled WGS sequence"/>
</dbReference>
<dbReference type="OrthoDB" id="9983560at2759"/>
<evidence type="ECO:0000256" key="2">
    <source>
        <dbReference type="ARBA" id="ARBA00005466"/>
    </source>
</evidence>
<dbReference type="Pfam" id="PF01565">
    <property type="entry name" value="FAD_binding_4"/>
    <property type="match status" value="1"/>
</dbReference>
<keyword evidence="6" id="KW-0732">Signal</keyword>
<keyword evidence="9" id="KW-1185">Reference proteome</keyword>
<protein>
    <submittedName>
        <fullName evidence="8">Tetrahydrocannabinolic acid synthase</fullName>
    </submittedName>
</protein>
<dbReference type="InterPro" id="IPR016166">
    <property type="entry name" value="FAD-bd_PCMH"/>
</dbReference>
<proteinExistence type="inferred from homology"/>
<dbReference type="STRING" id="100816.A0A175WAW5"/>
<dbReference type="PANTHER" id="PTHR42973">
    <property type="entry name" value="BINDING OXIDOREDUCTASE, PUTATIVE (AFU_ORTHOLOGUE AFUA_1G17690)-RELATED"/>
    <property type="match status" value="1"/>
</dbReference>
<dbReference type="InterPro" id="IPR016169">
    <property type="entry name" value="FAD-bd_PCMH_sub2"/>
</dbReference>
<evidence type="ECO:0000256" key="1">
    <source>
        <dbReference type="ARBA" id="ARBA00001974"/>
    </source>
</evidence>
<dbReference type="GO" id="GO:0071949">
    <property type="term" value="F:FAD binding"/>
    <property type="evidence" value="ECO:0007669"/>
    <property type="project" value="InterPro"/>
</dbReference>